<evidence type="ECO:0000259" key="1">
    <source>
        <dbReference type="PROSITE" id="PS50013"/>
    </source>
</evidence>
<dbReference type="PROSITE" id="PS50013">
    <property type="entry name" value="CHROMO_2"/>
    <property type="match status" value="1"/>
</dbReference>
<evidence type="ECO:0000313" key="2">
    <source>
        <dbReference type="EMBL" id="KAF0733005.1"/>
    </source>
</evidence>
<keyword evidence="3" id="KW-1185">Reference proteome</keyword>
<feature type="non-terminal residue" evidence="2">
    <location>
        <position position="235"/>
    </location>
</feature>
<dbReference type="InterPro" id="IPR016197">
    <property type="entry name" value="Chromo-like_dom_sf"/>
</dbReference>
<dbReference type="PANTHER" id="PTHR46585">
    <property type="entry name" value="INTEGRASE CORE DOMAIN CONTAINING PROTEIN"/>
    <property type="match status" value="1"/>
</dbReference>
<dbReference type="OrthoDB" id="6621683at2759"/>
<dbReference type="PANTHER" id="PTHR46585:SF1">
    <property type="entry name" value="CHROMO DOMAIN-CONTAINING PROTEIN"/>
    <property type="match status" value="1"/>
</dbReference>
<dbReference type="GO" id="GO:0005694">
    <property type="term" value="C:chromosome"/>
    <property type="evidence" value="ECO:0007669"/>
    <property type="project" value="UniProtKB-ARBA"/>
</dbReference>
<dbReference type="Proteomes" id="UP000478052">
    <property type="component" value="Unassembled WGS sequence"/>
</dbReference>
<reference evidence="2 3" key="1">
    <citation type="submission" date="2019-08" db="EMBL/GenBank/DDBJ databases">
        <title>Whole genome of Aphis craccivora.</title>
        <authorList>
            <person name="Voronova N.V."/>
            <person name="Shulinski R.S."/>
            <person name="Bandarenka Y.V."/>
            <person name="Zhorov D.G."/>
            <person name="Warner D."/>
        </authorList>
    </citation>
    <scope>NUCLEOTIDE SEQUENCE [LARGE SCALE GENOMIC DNA]</scope>
    <source>
        <strain evidence="2">180601</strain>
        <tissue evidence="2">Whole Body</tissue>
    </source>
</reference>
<sequence>LNPPSVTIKQREINNEKIKFTVGDNVRISTQKGVFTKDYLPNWSTEIFEIIKTNKTLPITYQLQDYTGKPISGCFYSAEIHKTDHPNEYLIEKNIRKKQNQMLVKWLGFDNTHNSWINTCDVKEMSIVDTDTWATQHCIFKDSKYIQDSKSQKTNKWLLHNFHQLSIDNGDIEYEELGNILNSLKFDCIYTKGEQKKQLLIEYIPHVAVINIEDLGCPRLDQICDEEILYIKCLL</sequence>
<dbReference type="CDD" id="cd00024">
    <property type="entry name" value="CD_CSD"/>
    <property type="match status" value="1"/>
</dbReference>
<organism evidence="2 3">
    <name type="scientific">Aphis craccivora</name>
    <name type="common">Cowpea aphid</name>
    <dbReference type="NCBI Taxonomy" id="307492"/>
    <lineage>
        <taxon>Eukaryota</taxon>
        <taxon>Metazoa</taxon>
        <taxon>Ecdysozoa</taxon>
        <taxon>Arthropoda</taxon>
        <taxon>Hexapoda</taxon>
        <taxon>Insecta</taxon>
        <taxon>Pterygota</taxon>
        <taxon>Neoptera</taxon>
        <taxon>Paraneoptera</taxon>
        <taxon>Hemiptera</taxon>
        <taxon>Sternorrhyncha</taxon>
        <taxon>Aphidomorpha</taxon>
        <taxon>Aphidoidea</taxon>
        <taxon>Aphididae</taxon>
        <taxon>Aphidini</taxon>
        <taxon>Aphis</taxon>
        <taxon>Aphis</taxon>
    </lineage>
</organism>
<gene>
    <name evidence="2" type="ORF">FWK35_00024122</name>
</gene>
<feature type="non-terminal residue" evidence="2">
    <location>
        <position position="1"/>
    </location>
</feature>
<evidence type="ECO:0000313" key="3">
    <source>
        <dbReference type="Proteomes" id="UP000478052"/>
    </source>
</evidence>
<comment type="caution">
    <text evidence="2">The sequence shown here is derived from an EMBL/GenBank/DDBJ whole genome shotgun (WGS) entry which is preliminary data.</text>
</comment>
<accession>A0A6G0WZP4</accession>
<name>A0A6G0WZP4_APHCR</name>
<dbReference type="EMBL" id="VUJU01008276">
    <property type="protein sequence ID" value="KAF0733005.1"/>
    <property type="molecule type" value="Genomic_DNA"/>
</dbReference>
<dbReference type="AlphaFoldDB" id="A0A6G0WZP4"/>
<protein>
    <submittedName>
        <fullName evidence="2">Integrase catalytic domain-containing protein</fullName>
    </submittedName>
</protein>
<proteinExistence type="predicted"/>
<dbReference type="InterPro" id="IPR000953">
    <property type="entry name" value="Chromo/chromo_shadow_dom"/>
</dbReference>
<dbReference type="SUPFAM" id="SSF54160">
    <property type="entry name" value="Chromo domain-like"/>
    <property type="match status" value="1"/>
</dbReference>
<feature type="domain" description="Chromo" evidence="1">
    <location>
        <begin position="89"/>
        <end position="116"/>
    </location>
</feature>